<name>A0ABX5YLK5_9PLAN</name>
<evidence type="ECO:0008006" key="3">
    <source>
        <dbReference type="Google" id="ProtNLM"/>
    </source>
</evidence>
<proteinExistence type="predicted"/>
<dbReference type="RefSeq" id="WP_002647904.1">
    <property type="nucleotide sequence ID" value="NZ_CP042910.1"/>
</dbReference>
<dbReference type="EMBL" id="CP042910">
    <property type="protein sequence ID" value="QEG16515.1"/>
    <property type="molecule type" value="Genomic_DNA"/>
</dbReference>
<accession>A0ABX5YLK5</accession>
<sequence length="416" mass="47526">MKVDTESLKEMMILINEASGGKVQFEDISKIENGDELDFYGIEDLVSADEILKCIIDNDKVSILFPGEDDYFSFRVAEFISQSAECKNIYIDNNSIIHTSNLAIQLVDPVSEMAHLACYRWEQLCITTDSGIKLQLKYYSLPVAVYASVKNTYEARELGPLTSLTLIEADFSKCKGQKNEQAALDLVSSYLFELASSHDIVFSKTSFIHEEDEIHPEKSNKSLDLKFKQLEVCNDGIHLYLAASQVNDPSLRFFSFYKVLEYFAPIVLNLEVHDELRKKLDSHHSLKPNGQFINEILQISKSFDVRRNDRDQIKSLLLTCVDLIGLNQELPNSLQKLLSYDTDKKQKDRYARDLAECICSTRNQVAHAKANYQTTGTECPSNELEKLTHFIEMAASETIRWYNRLPDHQRVSMPIT</sequence>
<reference evidence="1 2" key="1">
    <citation type="submission" date="2019-08" db="EMBL/GenBank/DDBJ databases">
        <title>Deep-cultivation of Planctomycetes and their phenomic and genomic characterization uncovers novel biology.</title>
        <authorList>
            <person name="Wiegand S."/>
            <person name="Jogler M."/>
            <person name="Boedeker C."/>
            <person name="Pinto D."/>
            <person name="Vollmers J."/>
            <person name="Rivas-Marin E."/>
            <person name="Kohn T."/>
            <person name="Peeters S.H."/>
            <person name="Heuer A."/>
            <person name="Rast P."/>
            <person name="Oberbeckmann S."/>
            <person name="Bunk B."/>
            <person name="Jeske O."/>
            <person name="Meyerdierks A."/>
            <person name="Storesund J.E."/>
            <person name="Kallscheuer N."/>
            <person name="Luecker S."/>
            <person name="Lage O.M."/>
            <person name="Pohl T."/>
            <person name="Merkel B.J."/>
            <person name="Hornburger P."/>
            <person name="Mueller R.-W."/>
            <person name="Bruemmer F."/>
            <person name="Labrenz M."/>
            <person name="Spormann A.M."/>
            <person name="Op den Camp H."/>
            <person name="Overmann J."/>
            <person name="Amann R."/>
            <person name="Jetten M.S.M."/>
            <person name="Mascher T."/>
            <person name="Medema M.H."/>
            <person name="Devos D.P."/>
            <person name="Kaster A.-K."/>
            <person name="Ovreas L."/>
            <person name="Rohde M."/>
            <person name="Galperin M.Y."/>
            <person name="Jogler C."/>
        </authorList>
    </citation>
    <scope>NUCLEOTIDE SEQUENCE [LARGE SCALE GENOMIC DNA]</scope>
    <source>
        <strain evidence="1 2">DSM 8797</strain>
    </source>
</reference>
<gene>
    <name evidence="1" type="ORF">GmarT_23800</name>
</gene>
<dbReference type="Proteomes" id="UP000322887">
    <property type="component" value="Chromosome"/>
</dbReference>
<keyword evidence="2" id="KW-1185">Reference proteome</keyword>
<dbReference type="GeneID" id="98646953"/>
<protein>
    <recommendedName>
        <fullName evidence="3">Apea-like HEPN domain-containing protein</fullName>
    </recommendedName>
</protein>
<evidence type="ECO:0000313" key="2">
    <source>
        <dbReference type="Proteomes" id="UP000322887"/>
    </source>
</evidence>
<evidence type="ECO:0000313" key="1">
    <source>
        <dbReference type="EMBL" id="QEG16515.1"/>
    </source>
</evidence>
<organism evidence="1 2">
    <name type="scientific">Gimesia maris</name>
    <dbReference type="NCBI Taxonomy" id="122"/>
    <lineage>
        <taxon>Bacteria</taxon>
        <taxon>Pseudomonadati</taxon>
        <taxon>Planctomycetota</taxon>
        <taxon>Planctomycetia</taxon>
        <taxon>Planctomycetales</taxon>
        <taxon>Planctomycetaceae</taxon>
        <taxon>Gimesia</taxon>
    </lineage>
</organism>